<dbReference type="InterPro" id="IPR010512">
    <property type="entry name" value="DUF1091"/>
</dbReference>
<dbReference type="Proteomes" id="UP000594454">
    <property type="component" value="Chromosome 4"/>
</dbReference>
<organism evidence="1 2">
    <name type="scientific">Hermetia illucens</name>
    <name type="common">Black soldier fly</name>
    <dbReference type="NCBI Taxonomy" id="343691"/>
    <lineage>
        <taxon>Eukaryota</taxon>
        <taxon>Metazoa</taxon>
        <taxon>Ecdysozoa</taxon>
        <taxon>Arthropoda</taxon>
        <taxon>Hexapoda</taxon>
        <taxon>Insecta</taxon>
        <taxon>Pterygota</taxon>
        <taxon>Neoptera</taxon>
        <taxon>Endopterygota</taxon>
        <taxon>Diptera</taxon>
        <taxon>Brachycera</taxon>
        <taxon>Stratiomyomorpha</taxon>
        <taxon>Stratiomyidae</taxon>
        <taxon>Hermetiinae</taxon>
        <taxon>Hermetia</taxon>
    </lineage>
</organism>
<gene>
    <name evidence="1" type="ORF">HERILL_LOCUS9959</name>
</gene>
<dbReference type="OrthoDB" id="8028810at2759"/>
<keyword evidence="2" id="KW-1185">Reference proteome</keyword>
<sequence>MNWVKLRVKSYFITITILSKLLTTIQKPNYIAVYTKVSITITPEFGAANLTAKNDMTWDFNFTLSQNLQNPEMHIDVYELLDSQFSRRFFKISLKICDLNRMIKASPFLRVAAIMLKERTNLRLECPLAAGHYYMRNVELKMDLIPLRLFYRPNTTDIINVVLTTEKIKGRKVKATHTFMEAKIIKAKSHRKIIILNSHCFQPGFILN</sequence>
<name>A0A7R8YYY7_HERIL</name>
<dbReference type="AlphaFoldDB" id="A0A7R8YYY7"/>
<proteinExistence type="predicted"/>
<dbReference type="EMBL" id="LR899012">
    <property type="protein sequence ID" value="CAD7087240.1"/>
    <property type="molecule type" value="Genomic_DNA"/>
</dbReference>
<dbReference type="InParanoid" id="A0A7R8YYY7"/>
<dbReference type="PANTHER" id="PTHR20898">
    <property type="entry name" value="DAEDALUS ON 3-RELATED-RELATED"/>
    <property type="match status" value="1"/>
</dbReference>
<evidence type="ECO:0000313" key="2">
    <source>
        <dbReference type="Proteomes" id="UP000594454"/>
    </source>
</evidence>
<accession>A0A7R8YYY7</accession>
<evidence type="ECO:0000313" key="1">
    <source>
        <dbReference type="EMBL" id="CAD7087240.1"/>
    </source>
</evidence>
<dbReference type="Pfam" id="PF06477">
    <property type="entry name" value="DUF1091"/>
    <property type="match status" value="1"/>
</dbReference>
<protein>
    <submittedName>
        <fullName evidence="1">Uncharacterized protein</fullName>
    </submittedName>
</protein>
<reference evidence="1 2" key="1">
    <citation type="submission" date="2020-11" db="EMBL/GenBank/DDBJ databases">
        <authorList>
            <person name="Wallbank WR R."/>
            <person name="Pardo Diaz C."/>
            <person name="Kozak K."/>
            <person name="Martin S."/>
            <person name="Jiggins C."/>
            <person name="Moest M."/>
            <person name="Warren A I."/>
            <person name="Generalovic N T."/>
            <person name="Byers J.R.P. K."/>
            <person name="Montejo-Kovacevich G."/>
            <person name="Yen C E."/>
        </authorList>
    </citation>
    <scope>NUCLEOTIDE SEQUENCE [LARGE SCALE GENOMIC DNA]</scope>
</reference>
<dbReference type="SMART" id="SM00697">
    <property type="entry name" value="DM8"/>
    <property type="match status" value="1"/>
</dbReference>